<name>A0A537KRP6_9BACT</name>
<feature type="signal peptide" evidence="2">
    <location>
        <begin position="1"/>
        <end position="21"/>
    </location>
</feature>
<feature type="chain" id="PRO_5022036769" evidence="2">
    <location>
        <begin position="22"/>
        <end position="206"/>
    </location>
</feature>
<protein>
    <submittedName>
        <fullName evidence="3">Uncharacterized protein</fullName>
    </submittedName>
</protein>
<keyword evidence="1" id="KW-0472">Membrane</keyword>
<accession>A0A537KRP6</accession>
<gene>
    <name evidence="3" type="ORF">E6H01_12360</name>
</gene>
<keyword evidence="1" id="KW-1133">Transmembrane helix</keyword>
<feature type="transmembrane region" description="Helical" evidence="1">
    <location>
        <begin position="182"/>
        <end position="201"/>
    </location>
</feature>
<dbReference type="AlphaFoldDB" id="A0A537KRP6"/>
<keyword evidence="1" id="KW-0812">Transmembrane</keyword>
<evidence type="ECO:0000313" key="3">
    <source>
        <dbReference type="EMBL" id="TMI98433.1"/>
    </source>
</evidence>
<dbReference type="EMBL" id="VBAL01000168">
    <property type="protein sequence ID" value="TMI98433.1"/>
    <property type="molecule type" value="Genomic_DNA"/>
</dbReference>
<evidence type="ECO:0000313" key="4">
    <source>
        <dbReference type="Proteomes" id="UP000319353"/>
    </source>
</evidence>
<proteinExistence type="predicted"/>
<keyword evidence="2" id="KW-0732">Signal</keyword>
<comment type="caution">
    <text evidence="3">The sequence shown here is derived from an EMBL/GenBank/DDBJ whole genome shotgun (WGS) entry which is preliminary data.</text>
</comment>
<evidence type="ECO:0000256" key="2">
    <source>
        <dbReference type="SAM" id="SignalP"/>
    </source>
</evidence>
<dbReference type="Proteomes" id="UP000319353">
    <property type="component" value="Unassembled WGS sequence"/>
</dbReference>
<evidence type="ECO:0000256" key="1">
    <source>
        <dbReference type="SAM" id="Phobius"/>
    </source>
</evidence>
<reference evidence="3 4" key="1">
    <citation type="journal article" date="2019" name="Nat. Microbiol.">
        <title>Mediterranean grassland soil C-N compound turnover is dependent on rainfall and depth, and is mediated by genomically divergent microorganisms.</title>
        <authorList>
            <person name="Diamond S."/>
            <person name="Andeer P.F."/>
            <person name="Li Z."/>
            <person name="Crits-Christoph A."/>
            <person name="Burstein D."/>
            <person name="Anantharaman K."/>
            <person name="Lane K.R."/>
            <person name="Thomas B.C."/>
            <person name="Pan C."/>
            <person name="Northen T.R."/>
            <person name="Banfield J.F."/>
        </authorList>
    </citation>
    <scope>NUCLEOTIDE SEQUENCE [LARGE SCALE GENOMIC DNA]</scope>
    <source>
        <strain evidence="3">NP_4</strain>
    </source>
</reference>
<organism evidence="3 4">
    <name type="scientific">Candidatus Segetimicrobium genomatis</name>
    <dbReference type="NCBI Taxonomy" id="2569760"/>
    <lineage>
        <taxon>Bacteria</taxon>
        <taxon>Bacillati</taxon>
        <taxon>Candidatus Sysuimicrobiota</taxon>
        <taxon>Candidatus Sysuimicrobiia</taxon>
        <taxon>Candidatus Sysuimicrobiales</taxon>
        <taxon>Candidatus Segetimicrobiaceae</taxon>
        <taxon>Candidatus Segetimicrobium</taxon>
    </lineage>
</organism>
<sequence length="206" mass="22072">MKALAMLMSGMAFLAVSPTSAQTEQTVLRSCAEPGKLRVARGALVRVECDSAFVYNKPAELVLRRKDRVNDSLNRVTDSLLRVKDSVAATLRALVALRDSINAVKSAVILELRQIHQIEQRSYDSLRVLLQVTDTAARASVANTDRALSYVRKVKAASYIASGLAGGVVGGFGIKPGGESGFHWSGFGVGAAVGVLTNWLLMKVVR</sequence>